<dbReference type="Pfam" id="PF00903">
    <property type="entry name" value="Glyoxalase"/>
    <property type="match status" value="2"/>
</dbReference>
<dbReference type="Gene3D" id="3.10.180.10">
    <property type="entry name" value="2,3-Dihydroxybiphenyl 1,2-Dioxygenase, domain 1"/>
    <property type="match status" value="2"/>
</dbReference>
<comment type="caution">
    <text evidence="2">The sequence shown here is derived from an EMBL/GenBank/DDBJ whole genome shotgun (WGS) entry which is preliminary data.</text>
</comment>
<dbReference type="OrthoDB" id="9785698at2"/>
<protein>
    <submittedName>
        <fullName evidence="2">Ring-cleaving dioxygenase</fullName>
    </submittedName>
</protein>
<dbReference type="RefSeq" id="WP_105734497.1">
    <property type="nucleotide sequence ID" value="NZ_PVBT01000003.1"/>
</dbReference>
<dbReference type="InterPro" id="IPR029058">
    <property type="entry name" value="AB_hydrolase_fold"/>
</dbReference>
<dbReference type="GO" id="GO:0016787">
    <property type="term" value="F:hydrolase activity"/>
    <property type="evidence" value="ECO:0007669"/>
    <property type="project" value="InterPro"/>
</dbReference>
<gene>
    <name evidence="2" type="ORF">C5750_14135</name>
</gene>
<dbReference type="InterPro" id="IPR037523">
    <property type="entry name" value="VOC_core"/>
</dbReference>
<accession>A0A2S9JKL2</accession>
<dbReference type="PROSITE" id="PS51819">
    <property type="entry name" value="VOC"/>
    <property type="match status" value="2"/>
</dbReference>
<dbReference type="SUPFAM" id="SSF54593">
    <property type="entry name" value="Glyoxalase/Bleomycin resistance protein/Dihydroxybiphenyl dioxygenase"/>
    <property type="match status" value="1"/>
</dbReference>
<proteinExistence type="predicted"/>
<organism evidence="2 3">
    <name type="scientific">Phyllobacterium myrsinacearum</name>
    <dbReference type="NCBI Taxonomy" id="28101"/>
    <lineage>
        <taxon>Bacteria</taxon>
        <taxon>Pseudomonadati</taxon>
        <taxon>Pseudomonadota</taxon>
        <taxon>Alphaproteobacteria</taxon>
        <taxon>Hyphomicrobiales</taxon>
        <taxon>Phyllobacteriaceae</taxon>
        <taxon>Phyllobacterium</taxon>
    </lineage>
</organism>
<dbReference type="InterPro" id="IPR052537">
    <property type="entry name" value="Extradiol_RC_dioxygenase"/>
</dbReference>
<keyword evidence="3" id="KW-1185">Reference proteome</keyword>
<name>A0A2S9JKL2_9HYPH</name>
<feature type="domain" description="VOC" evidence="1">
    <location>
        <begin position="4"/>
        <end position="129"/>
    </location>
</feature>
<dbReference type="InterPro" id="IPR003140">
    <property type="entry name" value="PLipase/COase/thioEstase"/>
</dbReference>
<keyword evidence="2" id="KW-0223">Dioxygenase</keyword>
<evidence type="ECO:0000313" key="2">
    <source>
        <dbReference type="EMBL" id="PRD53495.1"/>
    </source>
</evidence>
<reference evidence="2 3" key="1">
    <citation type="submission" date="2018-02" db="EMBL/GenBank/DDBJ databases">
        <title>The draft genome of Phyllobacterium myrsinacearum DSM5892.</title>
        <authorList>
            <person name="Li L."/>
            <person name="Liu L."/>
            <person name="Zhang X."/>
            <person name="Wang T."/>
        </authorList>
    </citation>
    <scope>NUCLEOTIDE SEQUENCE [LARGE SCALE GENOMIC DNA]</scope>
    <source>
        <strain evidence="2 3">DSM 5892</strain>
    </source>
</reference>
<dbReference type="InterPro" id="IPR029068">
    <property type="entry name" value="Glyas_Bleomycin-R_OHBP_Dase"/>
</dbReference>
<dbReference type="PANTHER" id="PTHR36110:SF2">
    <property type="entry name" value="RING-CLEAVING DIOXYGENASE MHQE-RELATED"/>
    <property type="match status" value="1"/>
</dbReference>
<evidence type="ECO:0000313" key="3">
    <source>
        <dbReference type="Proteomes" id="UP000238563"/>
    </source>
</evidence>
<dbReference type="Pfam" id="PF02230">
    <property type="entry name" value="Abhydrolase_2"/>
    <property type="match status" value="1"/>
</dbReference>
<dbReference type="GO" id="GO:0051213">
    <property type="term" value="F:dioxygenase activity"/>
    <property type="evidence" value="ECO:0007669"/>
    <property type="project" value="UniProtKB-KW"/>
</dbReference>
<evidence type="ECO:0000259" key="1">
    <source>
        <dbReference type="PROSITE" id="PS51819"/>
    </source>
</evidence>
<dbReference type="Gene3D" id="3.40.50.1820">
    <property type="entry name" value="alpha/beta hydrolase"/>
    <property type="match status" value="1"/>
</dbReference>
<keyword evidence="2" id="KW-0560">Oxidoreductase</keyword>
<dbReference type="SUPFAM" id="SSF53474">
    <property type="entry name" value="alpha/beta-Hydrolases"/>
    <property type="match status" value="1"/>
</dbReference>
<dbReference type="InterPro" id="IPR004360">
    <property type="entry name" value="Glyas_Fos-R_dOase_dom"/>
</dbReference>
<feature type="domain" description="VOC" evidence="1">
    <location>
        <begin position="151"/>
        <end position="267"/>
    </location>
</feature>
<dbReference type="PANTHER" id="PTHR36110">
    <property type="entry name" value="RING-CLEAVING DIOXYGENASE MHQE-RELATED"/>
    <property type="match status" value="1"/>
</dbReference>
<dbReference type="Proteomes" id="UP000238563">
    <property type="component" value="Unassembled WGS sequence"/>
</dbReference>
<dbReference type="AlphaFoldDB" id="A0A2S9JKL2"/>
<sequence>MTSGIHHITLITRSVQANVDFYAGFLGLRLVKRTGGYEDATQLHLFYGDAAATPGSLITFLVWEDGSLGRVGYGQPSEIALAIAPEAIGFWLTRALQHNIAVTGPAQEFGETVLRLKDPDGVIVKLVGTSGVTGAAPWTVKGIAEADAIRRIRSATVLTEQPQATCAFLETYFGFHAGERTDTIVRMVSASGDCVDVRDASGFWSSAPGTGTIDHIAFRAPDIAHAQATYDSLIRDGSDATAMHDRKYFHSIYVREPGGTLFEMATDGPGMLVDETLETLGTHLFIPPHFAEEAGNLTVMLPQFGLPGEERFLYRELPFVHRVYTPEHADGLTLVLLHGSDGNETTLLPLAANAAPHATLIGLRGRSNEEGIGRWFRRFGPLSFDQQDIRSEAEALAAFIEGAAEAYRLDLERTVFLGYSNGANMLVATMLLHPGLVRNAILLRAMNVLEEAPHADLSHVKILMVNGEHDLFGARTPDLEALLRQAGAELAVDRVHAGHETGPHDIEAIRQWIEANLPRTV</sequence>
<dbReference type="EMBL" id="PVBT01000003">
    <property type="protein sequence ID" value="PRD53495.1"/>
    <property type="molecule type" value="Genomic_DNA"/>
</dbReference>